<proteinExistence type="predicted"/>
<reference evidence="1" key="2">
    <citation type="submission" date="2019-07" db="EMBL/GenBank/DDBJ databases">
        <authorList>
            <person name="Yang Y."/>
            <person name="Bocs S."/>
            <person name="Baudouin L."/>
        </authorList>
    </citation>
    <scope>NUCLEOTIDE SEQUENCE</scope>
    <source>
        <tissue evidence="1">Spear leaf of Hainan Tall coconut</tissue>
    </source>
</reference>
<dbReference type="EMBL" id="CM017882">
    <property type="protein sequence ID" value="KAG1363625.1"/>
    <property type="molecule type" value="Genomic_DNA"/>
</dbReference>
<sequence>MEMAPPANSFPALEELPEGHSSWRVVEIIFRSSWGAFITGQEVCRQKVVGHLFKPNLSFLDKEDGEAAKDQPQMEPVAIEDTIEPATNEATKILADPCAEFAADASTEA</sequence>
<accession>A0A8K0IP27</accession>
<keyword evidence="2" id="KW-1185">Reference proteome</keyword>
<dbReference type="AlphaFoldDB" id="A0A8K0IP27"/>
<dbReference type="Proteomes" id="UP000797356">
    <property type="component" value="Chromosome 11"/>
</dbReference>
<reference evidence="1" key="1">
    <citation type="journal article" date="2017" name="Gigascience">
        <title>The genome draft of coconut (Cocos nucifera).</title>
        <authorList>
            <person name="Xiao Y."/>
            <person name="Xu P."/>
            <person name="Fan H."/>
            <person name="Baudouin L."/>
            <person name="Xia W."/>
            <person name="Bocs S."/>
            <person name="Xu J."/>
            <person name="Li Q."/>
            <person name="Guo A."/>
            <person name="Zhou L."/>
            <person name="Li J."/>
            <person name="Wu Y."/>
            <person name="Ma Z."/>
            <person name="Armero A."/>
            <person name="Issali A.E."/>
            <person name="Liu N."/>
            <person name="Peng M."/>
            <person name="Yang Y."/>
        </authorList>
    </citation>
    <scope>NUCLEOTIDE SEQUENCE</scope>
    <source>
        <tissue evidence="1">Spear leaf of Hainan Tall coconut</tissue>
    </source>
</reference>
<evidence type="ECO:0000313" key="2">
    <source>
        <dbReference type="Proteomes" id="UP000797356"/>
    </source>
</evidence>
<evidence type="ECO:0000313" key="1">
    <source>
        <dbReference type="EMBL" id="KAG1363625.1"/>
    </source>
</evidence>
<gene>
    <name evidence="1" type="ORF">COCNU_11G004520</name>
</gene>
<name>A0A8K0IP27_COCNU</name>
<protein>
    <submittedName>
        <fullName evidence="1">Uncharacterized protein</fullName>
    </submittedName>
</protein>
<comment type="caution">
    <text evidence="1">The sequence shown here is derived from an EMBL/GenBank/DDBJ whole genome shotgun (WGS) entry which is preliminary data.</text>
</comment>
<organism evidence="1 2">
    <name type="scientific">Cocos nucifera</name>
    <name type="common">Coconut palm</name>
    <dbReference type="NCBI Taxonomy" id="13894"/>
    <lineage>
        <taxon>Eukaryota</taxon>
        <taxon>Viridiplantae</taxon>
        <taxon>Streptophyta</taxon>
        <taxon>Embryophyta</taxon>
        <taxon>Tracheophyta</taxon>
        <taxon>Spermatophyta</taxon>
        <taxon>Magnoliopsida</taxon>
        <taxon>Liliopsida</taxon>
        <taxon>Arecaceae</taxon>
        <taxon>Arecoideae</taxon>
        <taxon>Cocoseae</taxon>
        <taxon>Attaleinae</taxon>
        <taxon>Cocos</taxon>
    </lineage>
</organism>